<dbReference type="Pfam" id="PF02518">
    <property type="entry name" value="HATPase_c"/>
    <property type="match status" value="1"/>
</dbReference>
<comment type="caution">
    <text evidence="17">The sequence shown here is derived from an EMBL/GenBank/DDBJ whole genome shotgun (WGS) entry which is preliminary data.</text>
</comment>
<dbReference type="SUPFAM" id="SSF55874">
    <property type="entry name" value="ATPase domain of HSP90 chaperone/DNA topoisomerase II/histidine kinase"/>
    <property type="match status" value="1"/>
</dbReference>
<dbReference type="Gene3D" id="3.30.565.10">
    <property type="entry name" value="Histidine kinase-like ATPase, C-terminal domain"/>
    <property type="match status" value="1"/>
</dbReference>
<accession>A0A0P6VWC6</accession>
<dbReference type="SUPFAM" id="SSF55785">
    <property type="entry name" value="PYP-like sensor domain (PAS domain)"/>
    <property type="match status" value="1"/>
</dbReference>
<dbReference type="SMART" id="SM00304">
    <property type="entry name" value="HAMP"/>
    <property type="match status" value="1"/>
</dbReference>
<keyword evidence="7" id="KW-0418">Kinase</keyword>
<evidence type="ECO:0000256" key="8">
    <source>
        <dbReference type="ARBA" id="ARBA00022840"/>
    </source>
</evidence>
<dbReference type="InterPro" id="IPR013767">
    <property type="entry name" value="PAS_fold"/>
</dbReference>
<dbReference type="SMART" id="SM00387">
    <property type="entry name" value="HATPase_c"/>
    <property type="match status" value="1"/>
</dbReference>
<evidence type="ECO:0000256" key="5">
    <source>
        <dbReference type="ARBA" id="ARBA00022679"/>
    </source>
</evidence>
<dbReference type="PANTHER" id="PTHR43065">
    <property type="entry name" value="SENSOR HISTIDINE KINASE"/>
    <property type="match status" value="1"/>
</dbReference>
<evidence type="ECO:0000256" key="1">
    <source>
        <dbReference type="ARBA" id="ARBA00000085"/>
    </source>
</evidence>
<dbReference type="NCBIfam" id="TIGR00229">
    <property type="entry name" value="sensory_box"/>
    <property type="match status" value="1"/>
</dbReference>
<dbReference type="InterPro" id="IPR005467">
    <property type="entry name" value="His_kinase_dom"/>
</dbReference>
<dbReference type="EC" id="2.7.13.3" evidence="3"/>
<dbReference type="PROSITE" id="PS50112">
    <property type="entry name" value="PAS"/>
    <property type="match status" value="1"/>
</dbReference>
<dbReference type="InterPro" id="IPR000700">
    <property type="entry name" value="PAS-assoc_C"/>
</dbReference>
<dbReference type="Proteomes" id="UP000048984">
    <property type="component" value="Unassembled WGS sequence"/>
</dbReference>
<dbReference type="PROSITE" id="PS50109">
    <property type="entry name" value="HIS_KIN"/>
    <property type="match status" value="1"/>
</dbReference>
<dbReference type="AlphaFoldDB" id="A0A0P6VWC6"/>
<feature type="transmembrane region" description="Helical" evidence="12">
    <location>
        <begin position="37"/>
        <end position="60"/>
    </location>
</feature>
<keyword evidence="10" id="KW-0175">Coiled coil</keyword>
<evidence type="ECO:0000256" key="7">
    <source>
        <dbReference type="ARBA" id="ARBA00022777"/>
    </source>
</evidence>
<keyword evidence="12" id="KW-0812">Transmembrane</keyword>
<dbReference type="PROSITE" id="PS50113">
    <property type="entry name" value="PAC"/>
    <property type="match status" value="1"/>
</dbReference>
<dbReference type="STRING" id="665126.ABB55_27095"/>
<dbReference type="InterPro" id="IPR001610">
    <property type="entry name" value="PAC"/>
</dbReference>
<proteinExistence type="predicted"/>
<dbReference type="Gene3D" id="1.10.287.130">
    <property type="match status" value="1"/>
</dbReference>
<comment type="catalytic activity">
    <reaction evidence="1">
        <text>ATP + protein L-histidine = ADP + protein N-phospho-L-histidine.</text>
        <dbReference type="EC" id="2.7.13.3"/>
    </reaction>
</comment>
<dbReference type="Gene3D" id="3.30.450.20">
    <property type="entry name" value="PAS domain"/>
    <property type="match status" value="1"/>
</dbReference>
<evidence type="ECO:0000313" key="18">
    <source>
        <dbReference type="Proteomes" id="UP000048984"/>
    </source>
</evidence>
<dbReference type="Gene3D" id="6.10.340.10">
    <property type="match status" value="1"/>
</dbReference>
<evidence type="ECO:0000313" key="17">
    <source>
        <dbReference type="EMBL" id="KPL55451.1"/>
    </source>
</evidence>
<dbReference type="GO" id="GO:0005524">
    <property type="term" value="F:ATP binding"/>
    <property type="evidence" value="ECO:0007669"/>
    <property type="project" value="UniProtKB-KW"/>
</dbReference>
<evidence type="ECO:0000256" key="3">
    <source>
        <dbReference type="ARBA" id="ARBA00012438"/>
    </source>
</evidence>
<feature type="domain" description="PAC" evidence="15">
    <location>
        <begin position="480"/>
        <end position="530"/>
    </location>
</feature>
<keyword evidence="9" id="KW-0902">Two-component regulatory system</keyword>
<dbReference type="CDD" id="cd06225">
    <property type="entry name" value="HAMP"/>
    <property type="match status" value="1"/>
</dbReference>
<keyword evidence="12" id="KW-0472">Membrane</keyword>
<dbReference type="GO" id="GO:0000160">
    <property type="term" value="P:phosphorelay signal transduction system"/>
    <property type="evidence" value="ECO:0007669"/>
    <property type="project" value="UniProtKB-KW"/>
</dbReference>
<keyword evidence="6" id="KW-0547">Nucleotide-binding</keyword>
<feature type="region of interest" description="Disordered" evidence="11">
    <location>
        <begin position="1"/>
        <end position="25"/>
    </location>
</feature>
<evidence type="ECO:0000256" key="9">
    <source>
        <dbReference type="ARBA" id="ARBA00023012"/>
    </source>
</evidence>
<dbReference type="RefSeq" id="WP_054361617.1">
    <property type="nucleotide sequence ID" value="NZ_JAPCYQ010000001.1"/>
</dbReference>
<keyword evidence="12" id="KW-1133">Transmembrane helix</keyword>
<name>A0A0P6VWC6_9HYPH</name>
<evidence type="ECO:0000256" key="10">
    <source>
        <dbReference type="SAM" id="Coils"/>
    </source>
</evidence>
<feature type="domain" description="PAS" evidence="14">
    <location>
        <begin position="407"/>
        <end position="448"/>
    </location>
</feature>
<dbReference type="GO" id="GO:0006355">
    <property type="term" value="P:regulation of DNA-templated transcription"/>
    <property type="evidence" value="ECO:0007669"/>
    <property type="project" value="InterPro"/>
</dbReference>
<dbReference type="InterPro" id="IPR036890">
    <property type="entry name" value="HATPase_C_sf"/>
</dbReference>
<dbReference type="CDD" id="cd00130">
    <property type="entry name" value="PAS"/>
    <property type="match status" value="1"/>
</dbReference>
<sequence>MAPPGAFGDDAITVPIRTRRPPPSESAWTRTMRAMPIGWRIFLIVLLNACGILVFGLLIWRGSADITSSWTDLSRIRAYDRLLVEVDTESGRLQSLIHRYFNRPTPEVLAEIVRRQDELLSRLTTTRVAEPDIAQELASVAEITKRFLAGFDALREVNGRIRTAYEDEFLKAATDMAGLYAIIDSATDNNKSLIWPALGKSRESFSQTLVEVNAYYLSHAPESLKAAREHLATIERTIPVMVDLSEATLQRQALARLVPRATSLRLALEKLAASFDQQTRFLGAAIDGNQGAMAAAIDRLSTRIRGREAAAQGQFDAALLSVNQRFLIVGILFLGISVLMSWAIARTIRQPLKELGGSMRAIVEGDYERIVRGVGARDEIGDMARSVEVFRDNVIARRRAELEREAQERRWRGILETSPIGISIVSADGGHRLYANHKFETLFGLGEERSGIRRYFHENFAAASDAVRLSDAVQRYGLVSGWEVRMRRAGGQTWWCLMEVRPIEFDGRPAHIFWHYDVTDRRRAEDDLRAAKEAAEAALAELRDAQESLVEAEKLAAIGGLVAGVAHEVNNPVGISLTVASTLERRCEAFEAELESGQLRRSRLTEFLVGAKEAASQLVANLSRAGELVQSFKQVAVDRTHADRRSFDLKDSTEQILASLKPTLKKTRHGMTCEIEPGIVMDSYPGPYGQVVTNLFMNALMHAFADGQEGQIRIDGRRRGDQVELIFSDDGVGMDEEAQRRAFEPFFTTKRGKGGTGLGLHIVYNIVHHRLGGRIVLDSAPGRGTTFRITLPIVTPVGDEEELQMIDTGLVAAPRPRLDAHVR</sequence>
<dbReference type="InterPro" id="IPR004358">
    <property type="entry name" value="Sig_transdc_His_kin-like_C"/>
</dbReference>
<dbReference type="InterPro" id="IPR003660">
    <property type="entry name" value="HAMP_dom"/>
</dbReference>
<reference evidence="17 18" key="1">
    <citation type="submission" date="2015-09" db="EMBL/GenBank/DDBJ databases">
        <authorList>
            <person name="Jackson K.R."/>
            <person name="Lunt B.L."/>
            <person name="Fisher J.N.B."/>
            <person name="Gardner A.V."/>
            <person name="Bailey M.E."/>
            <person name="Deus L.M."/>
            <person name="Earl A.S."/>
            <person name="Gibby P.D."/>
            <person name="Hartmann K.A."/>
            <person name="Liu J.E."/>
            <person name="Manci A.M."/>
            <person name="Nielsen D.A."/>
            <person name="Solomon M.B."/>
            <person name="Breakwell D.P."/>
            <person name="Burnett S.H."/>
            <person name="Grose J.H."/>
        </authorList>
    </citation>
    <scope>NUCLEOTIDE SEQUENCE [LARGE SCALE GENOMIC DNA]</scope>
    <source>
        <strain evidence="17 18">16</strain>
    </source>
</reference>
<dbReference type="InterPro" id="IPR035965">
    <property type="entry name" value="PAS-like_dom_sf"/>
</dbReference>
<keyword evidence="8" id="KW-0067">ATP-binding</keyword>
<feature type="domain" description="HAMP" evidence="16">
    <location>
        <begin position="346"/>
        <end position="399"/>
    </location>
</feature>
<keyword evidence="4" id="KW-0597">Phosphoprotein</keyword>
<feature type="domain" description="Histidine kinase" evidence="13">
    <location>
        <begin position="564"/>
        <end position="795"/>
    </location>
</feature>
<evidence type="ECO:0000256" key="11">
    <source>
        <dbReference type="SAM" id="MobiDB-lite"/>
    </source>
</evidence>
<feature type="coiled-coil region" evidence="10">
    <location>
        <begin position="521"/>
        <end position="555"/>
    </location>
</feature>
<dbReference type="InterPro" id="IPR000014">
    <property type="entry name" value="PAS"/>
</dbReference>
<dbReference type="PANTHER" id="PTHR43065:SF42">
    <property type="entry name" value="TWO-COMPONENT SENSOR PPRA"/>
    <property type="match status" value="1"/>
</dbReference>
<dbReference type="SMART" id="SM00086">
    <property type="entry name" value="PAC"/>
    <property type="match status" value="1"/>
</dbReference>
<dbReference type="GO" id="GO:0016020">
    <property type="term" value="C:membrane"/>
    <property type="evidence" value="ECO:0007669"/>
    <property type="project" value="UniProtKB-SubCell"/>
</dbReference>
<dbReference type="Pfam" id="PF00672">
    <property type="entry name" value="HAMP"/>
    <property type="match status" value="1"/>
</dbReference>
<keyword evidence="5" id="KW-0808">Transferase</keyword>
<evidence type="ECO:0000259" key="14">
    <source>
        <dbReference type="PROSITE" id="PS50112"/>
    </source>
</evidence>
<evidence type="ECO:0000259" key="13">
    <source>
        <dbReference type="PROSITE" id="PS50109"/>
    </source>
</evidence>
<dbReference type="Pfam" id="PF00989">
    <property type="entry name" value="PAS"/>
    <property type="match status" value="1"/>
</dbReference>
<dbReference type="PRINTS" id="PR00344">
    <property type="entry name" value="BCTRLSENSOR"/>
</dbReference>
<dbReference type="EMBL" id="LJYW01000001">
    <property type="protein sequence ID" value="KPL55451.1"/>
    <property type="molecule type" value="Genomic_DNA"/>
</dbReference>
<dbReference type="SUPFAM" id="SSF158472">
    <property type="entry name" value="HAMP domain-like"/>
    <property type="match status" value="1"/>
</dbReference>
<evidence type="ECO:0000256" key="6">
    <source>
        <dbReference type="ARBA" id="ARBA00022741"/>
    </source>
</evidence>
<reference evidence="17 18" key="2">
    <citation type="submission" date="2015-10" db="EMBL/GenBank/DDBJ databases">
        <title>Draft Genome Sequence of Prosthecomicrobium hirschii ATCC 27832.</title>
        <authorList>
            <person name="Daniel J."/>
            <person name="Givan S.A."/>
            <person name="Brun Y.V."/>
            <person name="Brown P.J."/>
        </authorList>
    </citation>
    <scope>NUCLEOTIDE SEQUENCE [LARGE SCALE GENOMIC DNA]</scope>
    <source>
        <strain evidence="17 18">16</strain>
    </source>
</reference>
<feature type="transmembrane region" description="Helical" evidence="12">
    <location>
        <begin position="326"/>
        <end position="345"/>
    </location>
</feature>
<dbReference type="InterPro" id="IPR003594">
    <property type="entry name" value="HATPase_dom"/>
</dbReference>
<protein>
    <recommendedName>
        <fullName evidence="3">histidine kinase</fullName>
        <ecNumber evidence="3">2.7.13.3</ecNumber>
    </recommendedName>
</protein>
<evidence type="ECO:0000256" key="4">
    <source>
        <dbReference type="ARBA" id="ARBA00022553"/>
    </source>
</evidence>
<evidence type="ECO:0000259" key="16">
    <source>
        <dbReference type="PROSITE" id="PS50885"/>
    </source>
</evidence>
<dbReference type="GO" id="GO:0004673">
    <property type="term" value="F:protein histidine kinase activity"/>
    <property type="evidence" value="ECO:0007669"/>
    <property type="project" value="UniProtKB-EC"/>
</dbReference>
<organism evidence="17 18">
    <name type="scientific">Prosthecodimorpha hirschii</name>
    <dbReference type="NCBI Taxonomy" id="665126"/>
    <lineage>
        <taxon>Bacteria</taxon>
        <taxon>Pseudomonadati</taxon>
        <taxon>Pseudomonadota</taxon>
        <taxon>Alphaproteobacteria</taxon>
        <taxon>Hyphomicrobiales</taxon>
        <taxon>Ancalomicrobiaceae</taxon>
        <taxon>Prosthecodimorpha</taxon>
    </lineage>
</organism>
<comment type="subcellular location">
    <subcellularLocation>
        <location evidence="2">Membrane</location>
    </subcellularLocation>
</comment>
<evidence type="ECO:0000256" key="2">
    <source>
        <dbReference type="ARBA" id="ARBA00004370"/>
    </source>
</evidence>
<evidence type="ECO:0000259" key="15">
    <source>
        <dbReference type="PROSITE" id="PS50113"/>
    </source>
</evidence>
<gene>
    <name evidence="17" type="ORF">ABB55_27095</name>
</gene>
<dbReference type="PROSITE" id="PS50885">
    <property type="entry name" value="HAMP"/>
    <property type="match status" value="1"/>
</dbReference>
<evidence type="ECO:0000256" key="12">
    <source>
        <dbReference type="SAM" id="Phobius"/>
    </source>
</evidence>
<keyword evidence="18" id="KW-1185">Reference proteome</keyword>